<gene>
    <name evidence="2" type="ORF">LSALG_LOCUS6372</name>
</gene>
<dbReference type="EMBL" id="OX465086">
    <property type="protein sequence ID" value="CAI9265785.1"/>
    <property type="molecule type" value="Genomic_DNA"/>
</dbReference>
<feature type="region of interest" description="Disordered" evidence="1">
    <location>
        <begin position="29"/>
        <end position="56"/>
    </location>
</feature>
<evidence type="ECO:0000313" key="2">
    <source>
        <dbReference type="EMBL" id="CAI9265785.1"/>
    </source>
</evidence>
<name>A0AA35Y5F6_LACSI</name>
<evidence type="ECO:0000313" key="3">
    <source>
        <dbReference type="Proteomes" id="UP001177003"/>
    </source>
</evidence>
<sequence length="185" mass="20964">MTSSCFSKEKFAETYKGNMMPLNASKMSVRTPFAKPLPPPSRRMPERPKTKRRKHVIEKDGEYKKLSWEKQSHLNLLNGGTYEGCLEDEVYHVLNEQQLDVEVLDEEVPEVEQVSPIPEQLSPMPQVAIVPETKDEGIADTPLSQRLLRTRRPLKRITLIQTGKKVVGKMVVGPGCSRLDPVSLE</sequence>
<dbReference type="AlphaFoldDB" id="A0AA35Y5F6"/>
<protein>
    <submittedName>
        <fullName evidence="2">Uncharacterized protein</fullName>
    </submittedName>
</protein>
<evidence type="ECO:0000256" key="1">
    <source>
        <dbReference type="SAM" id="MobiDB-lite"/>
    </source>
</evidence>
<reference evidence="2" key="1">
    <citation type="submission" date="2023-04" db="EMBL/GenBank/DDBJ databases">
        <authorList>
            <person name="Vijverberg K."/>
            <person name="Xiong W."/>
            <person name="Schranz E."/>
        </authorList>
    </citation>
    <scope>NUCLEOTIDE SEQUENCE</scope>
</reference>
<dbReference type="Proteomes" id="UP001177003">
    <property type="component" value="Chromosome 0"/>
</dbReference>
<proteinExistence type="predicted"/>
<organism evidence="2 3">
    <name type="scientific">Lactuca saligna</name>
    <name type="common">Willowleaf lettuce</name>
    <dbReference type="NCBI Taxonomy" id="75948"/>
    <lineage>
        <taxon>Eukaryota</taxon>
        <taxon>Viridiplantae</taxon>
        <taxon>Streptophyta</taxon>
        <taxon>Embryophyta</taxon>
        <taxon>Tracheophyta</taxon>
        <taxon>Spermatophyta</taxon>
        <taxon>Magnoliopsida</taxon>
        <taxon>eudicotyledons</taxon>
        <taxon>Gunneridae</taxon>
        <taxon>Pentapetalae</taxon>
        <taxon>asterids</taxon>
        <taxon>campanulids</taxon>
        <taxon>Asterales</taxon>
        <taxon>Asteraceae</taxon>
        <taxon>Cichorioideae</taxon>
        <taxon>Cichorieae</taxon>
        <taxon>Lactucinae</taxon>
        <taxon>Lactuca</taxon>
    </lineage>
</organism>
<accession>A0AA35Y5F6</accession>
<keyword evidence="3" id="KW-1185">Reference proteome</keyword>